<dbReference type="PROSITE" id="PS51257">
    <property type="entry name" value="PROKAR_LIPOPROTEIN"/>
    <property type="match status" value="1"/>
</dbReference>
<proteinExistence type="predicted"/>
<sequence length="130" mass="14275">MKLVTALAALGIVLSLTGCAMNQSDAQAEQLAEQQVNRLRNYLPMQGNGYTLVMASKLASEIKLVFVQDNQNNNGPQQTPAAFLDAYRTRMCADSAIRLILNQGVTYQISVNTLQQQTPAQLRLTKESCQ</sequence>
<organism evidence="1 2">
    <name type="scientific">Plesiomonas shigelloides</name>
    <name type="common">Aeromonas shigelloides</name>
    <dbReference type="NCBI Taxonomy" id="703"/>
    <lineage>
        <taxon>Bacteria</taxon>
        <taxon>Pseudomonadati</taxon>
        <taxon>Pseudomonadota</taxon>
        <taxon>Gammaproteobacteria</taxon>
        <taxon>Enterobacterales</taxon>
        <taxon>Enterobacteriaceae</taxon>
        <taxon>Plesiomonas</taxon>
    </lineage>
</organism>
<dbReference type="Gene3D" id="3.30.300.250">
    <property type="match status" value="1"/>
</dbReference>
<protein>
    <submittedName>
        <fullName evidence="1">Type II secretion system pilot lipoprotein GspS-beta</fullName>
    </submittedName>
</protein>
<dbReference type="RefSeq" id="WP_152105774.1">
    <property type="nucleotide sequence ID" value="NZ_CP076371.1"/>
</dbReference>
<comment type="caution">
    <text evidence="1">The sequence shown here is derived from an EMBL/GenBank/DDBJ whole genome shotgun (WGS) entry which is preliminary data.</text>
</comment>
<name>A0A8I2B5S2_PLESH</name>
<keyword evidence="1" id="KW-0449">Lipoprotein</keyword>
<dbReference type="AlphaFoldDB" id="A0A8I2B5S2"/>
<evidence type="ECO:0000313" key="1">
    <source>
        <dbReference type="EMBL" id="MBO1108327.1"/>
    </source>
</evidence>
<gene>
    <name evidence="1" type="primary">gspS2</name>
    <name evidence="1" type="ORF">J2R62_08845</name>
</gene>
<reference evidence="1" key="1">
    <citation type="submission" date="2021-03" db="EMBL/GenBank/DDBJ databases">
        <title>Plesiomonas shigelloides zfcc0051, isolated from zebrafish feces.</title>
        <authorList>
            <person name="Vanderhoek Z."/>
            <person name="Gaulke C."/>
        </authorList>
    </citation>
    <scope>NUCLEOTIDE SEQUENCE</scope>
    <source>
        <strain evidence="1">Zfcc0051</strain>
    </source>
</reference>
<dbReference type="Pfam" id="PF16549">
    <property type="entry name" value="T2SSS_2"/>
    <property type="match status" value="1"/>
</dbReference>
<evidence type="ECO:0000313" key="2">
    <source>
        <dbReference type="Proteomes" id="UP000664658"/>
    </source>
</evidence>
<dbReference type="InterPro" id="IPR016502">
    <property type="entry name" value="T2SSS_2"/>
</dbReference>
<dbReference type="EMBL" id="JAFNAA010000008">
    <property type="protein sequence ID" value="MBO1108327.1"/>
    <property type="molecule type" value="Genomic_DNA"/>
</dbReference>
<accession>A0A8I2B5S2</accession>
<dbReference type="Proteomes" id="UP000664658">
    <property type="component" value="Unassembled WGS sequence"/>
</dbReference>